<feature type="transmembrane region" description="Helical" evidence="1">
    <location>
        <begin position="9"/>
        <end position="35"/>
    </location>
</feature>
<accession>A0A845AUP6</accession>
<evidence type="ECO:0000256" key="1">
    <source>
        <dbReference type="SAM" id="Phobius"/>
    </source>
</evidence>
<sequence>MINNPVVRAIVATVSGLLVAVFVIAAVESAGHMIFPPPEGLDLTKPADQARLMSVIPFGAQLAVVIAWFLGAFAGASVATYLGRSVIPGWIVVGFLVLASIWTTQMFPHPMWMIVAAGVLPVSAKLLADKLLAARLNP</sequence>
<gene>
    <name evidence="2" type="ORF">GRI94_11940</name>
</gene>
<comment type="caution">
    <text evidence="2">The sequence shown here is derived from an EMBL/GenBank/DDBJ whole genome shotgun (WGS) entry which is preliminary data.</text>
</comment>
<keyword evidence="1" id="KW-1133">Transmembrane helix</keyword>
<keyword evidence="3" id="KW-1185">Reference proteome</keyword>
<reference evidence="2 3" key="1">
    <citation type="submission" date="2019-12" db="EMBL/GenBank/DDBJ databases">
        <title>Genomic-based taxomic classification of the family Erythrobacteraceae.</title>
        <authorList>
            <person name="Xu L."/>
        </authorList>
    </citation>
    <scope>NUCLEOTIDE SEQUENCE [LARGE SCALE GENOMIC DNA]</scope>
    <source>
        <strain evidence="2 3">JCM 16677</strain>
    </source>
</reference>
<name>A0A845AUP6_9SPHN</name>
<feature type="transmembrane region" description="Helical" evidence="1">
    <location>
        <begin position="86"/>
        <end position="104"/>
    </location>
</feature>
<keyword evidence="1" id="KW-0812">Transmembrane</keyword>
<feature type="transmembrane region" description="Helical" evidence="1">
    <location>
        <begin position="55"/>
        <end position="74"/>
    </location>
</feature>
<organism evidence="2 3">
    <name type="scientific">Parerythrobacter jejuensis</name>
    <dbReference type="NCBI Taxonomy" id="795812"/>
    <lineage>
        <taxon>Bacteria</taxon>
        <taxon>Pseudomonadati</taxon>
        <taxon>Pseudomonadota</taxon>
        <taxon>Alphaproteobacteria</taxon>
        <taxon>Sphingomonadales</taxon>
        <taxon>Erythrobacteraceae</taxon>
        <taxon>Parerythrobacter</taxon>
    </lineage>
</organism>
<keyword evidence="1" id="KW-0472">Membrane</keyword>
<dbReference type="Proteomes" id="UP000446786">
    <property type="component" value="Unassembled WGS sequence"/>
</dbReference>
<evidence type="ECO:0000313" key="2">
    <source>
        <dbReference type="EMBL" id="MXP32531.1"/>
    </source>
</evidence>
<protein>
    <submittedName>
        <fullName evidence="2">Uncharacterized protein</fullName>
    </submittedName>
</protein>
<dbReference type="OrthoDB" id="7428347at2"/>
<proteinExistence type="predicted"/>
<evidence type="ECO:0000313" key="3">
    <source>
        <dbReference type="Proteomes" id="UP000446786"/>
    </source>
</evidence>
<dbReference type="AlphaFoldDB" id="A0A845AUP6"/>
<dbReference type="RefSeq" id="WP_160779864.1">
    <property type="nucleotide sequence ID" value="NZ_BAAAZF010000001.1"/>
</dbReference>
<dbReference type="EMBL" id="WTYE01000001">
    <property type="protein sequence ID" value="MXP32531.1"/>
    <property type="molecule type" value="Genomic_DNA"/>
</dbReference>